<evidence type="ECO:0008006" key="3">
    <source>
        <dbReference type="Google" id="ProtNLM"/>
    </source>
</evidence>
<reference evidence="1" key="1">
    <citation type="book" date="2019" name="MICROBIAL BIOTECHNOLOGY" publisher="Unknown Publisher">
        <title>Optimization of recombineering for directed mutagenesis of bacteria Pseudomonas corrugata 3'.</title>
        <authorList>
            <person name="Buinitskaja S.V."/>
            <person name="Pilipenok N."/>
            <person name="Valentovich L.N."/>
        </authorList>
    </citation>
    <scope>NUCLEOTIDE SEQUENCE</scope>
    <source>
        <strain evidence="1">3prime</strain>
    </source>
</reference>
<dbReference type="AlphaFoldDB" id="A0A8B6UUM8"/>
<gene>
    <name evidence="1" type="ORF">C4C32_06810</name>
</gene>
<proteinExistence type="predicted"/>
<sequence>MTSTSKAWDGLTTTGQLRIGVLFAGSRHKTFTLRVPVAGDMVAAQQAHPQGPLQLITVEAYRRQLLTLGDIPSQSLTTELLLEQLAEVDLAILAEADEALEKKLALLSEEAPLPGAGSSTPLSDTATA</sequence>
<reference evidence="1" key="2">
    <citation type="submission" date="2021-03" db="EMBL/GenBank/DDBJ databases">
        <authorList>
            <person name="Valentovich L.N."/>
            <person name="Akhremchuk A.E."/>
            <person name="Miamin V.E."/>
        </authorList>
    </citation>
    <scope>NUCLEOTIDE SEQUENCE</scope>
    <source>
        <strain evidence="1">3prime</strain>
    </source>
</reference>
<evidence type="ECO:0000313" key="1">
    <source>
        <dbReference type="EMBL" id="QTH15605.1"/>
    </source>
</evidence>
<name>A0A8B6UUM8_9PSED</name>
<protein>
    <recommendedName>
        <fullName evidence="3">Mu-like prophage FluMu protein gp41</fullName>
    </recommendedName>
</protein>
<dbReference type="Proteomes" id="UP000663914">
    <property type="component" value="Chromosome"/>
</dbReference>
<dbReference type="RefSeq" id="WP_208555373.1">
    <property type="nucleotide sequence ID" value="NZ_CP072011.1"/>
</dbReference>
<evidence type="ECO:0000313" key="2">
    <source>
        <dbReference type="Proteomes" id="UP000663914"/>
    </source>
</evidence>
<organism evidence="1 2">
    <name type="scientific">Pseudomonas corrugata</name>
    <dbReference type="NCBI Taxonomy" id="47879"/>
    <lineage>
        <taxon>Bacteria</taxon>
        <taxon>Pseudomonadati</taxon>
        <taxon>Pseudomonadota</taxon>
        <taxon>Gammaproteobacteria</taxon>
        <taxon>Pseudomonadales</taxon>
        <taxon>Pseudomonadaceae</taxon>
        <taxon>Pseudomonas</taxon>
    </lineage>
</organism>
<accession>A0A8B6UUM8</accession>
<dbReference type="EMBL" id="CP072011">
    <property type="protein sequence ID" value="QTH15605.1"/>
    <property type="molecule type" value="Genomic_DNA"/>
</dbReference>